<reference evidence="2 3" key="1">
    <citation type="submission" date="2024-01" db="EMBL/GenBank/DDBJ databases">
        <title>Complete genome sequence of Citroniella saccharovorans strain M6.X9, isolated from human fecal sample.</title>
        <authorList>
            <person name="Cheng G."/>
            <person name="Westerholm M."/>
            <person name="Schnurer A."/>
        </authorList>
    </citation>
    <scope>NUCLEOTIDE SEQUENCE [LARGE SCALE GENOMIC DNA]</scope>
    <source>
        <strain evidence="2 3">DSM 29873</strain>
    </source>
</reference>
<dbReference type="Pfam" id="PF03883">
    <property type="entry name" value="H2O2_YaaD"/>
    <property type="match status" value="1"/>
</dbReference>
<dbReference type="InterPro" id="IPR005583">
    <property type="entry name" value="YaaA"/>
</dbReference>
<comment type="similarity">
    <text evidence="1">Belongs to the UPF0246 family.</text>
</comment>
<dbReference type="Proteomes" id="UP001357733">
    <property type="component" value="Unassembled WGS sequence"/>
</dbReference>
<dbReference type="PANTHER" id="PTHR30283">
    <property type="entry name" value="PEROXIDE STRESS RESPONSE PROTEIN YAAA"/>
    <property type="match status" value="1"/>
</dbReference>
<gene>
    <name evidence="2" type="primary">yaaA</name>
    <name evidence="2" type="ORF">VLK81_03070</name>
</gene>
<dbReference type="PANTHER" id="PTHR30283:SF4">
    <property type="entry name" value="PEROXIDE STRESS RESISTANCE PROTEIN YAAA"/>
    <property type="match status" value="1"/>
</dbReference>
<comment type="caution">
    <text evidence="2">The sequence shown here is derived from an EMBL/GenBank/DDBJ whole genome shotgun (WGS) entry which is preliminary data.</text>
</comment>
<name>A0AAW9MWX3_9FIRM</name>
<dbReference type="HAMAP" id="MF_00652">
    <property type="entry name" value="UPF0246"/>
    <property type="match status" value="1"/>
</dbReference>
<sequence length="249" mass="29141">MKIIISPAKKMEVCEDYTGVLTRPIFLEKTKILLDHLKKLTYEEMKKLLNTSENLTSLNYEIYKSFSLDKLLSPALFSFKGLAFTYMAPQVFSKDELDFLENRLFILSGLFGLIRPFDAISPYRLEMMANLSAEKSKNLYEFWGDLIYREIFKSNDIVLNLASVEYSKCLSKYLKKDDKLIDVYFLEYKDNKLLQKASYSKMARGSMVRFIAENKIQNIEELKSFTDLSYCYSKSESKKNKLVFIKKSE</sequence>
<dbReference type="GO" id="GO:0005829">
    <property type="term" value="C:cytosol"/>
    <property type="evidence" value="ECO:0007669"/>
    <property type="project" value="TreeGrafter"/>
</dbReference>
<keyword evidence="3" id="KW-1185">Reference proteome</keyword>
<evidence type="ECO:0000256" key="1">
    <source>
        <dbReference type="HAMAP-Rule" id="MF_00652"/>
    </source>
</evidence>
<dbReference type="AlphaFoldDB" id="A0AAW9MWX3"/>
<proteinExistence type="inferred from homology"/>
<dbReference type="NCBIfam" id="NF002543">
    <property type="entry name" value="PRK02101.1-4"/>
    <property type="match status" value="1"/>
</dbReference>
<protein>
    <recommendedName>
        <fullName evidence="1">UPF0246 protein VLK81_03070</fullName>
    </recommendedName>
</protein>
<dbReference type="RefSeq" id="WP_324619126.1">
    <property type="nucleotide sequence ID" value="NZ_JAYKOT010000003.1"/>
</dbReference>
<organism evidence="2 3">
    <name type="scientific">Citroniella saccharovorans</name>
    <dbReference type="NCBI Taxonomy" id="2053367"/>
    <lineage>
        <taxon>Bacteria</taxon>
        <taxon>Bacillati</taxon>
        <taxon>Bacillota</taxon>
        <taxon>Tissierellia</taxon>
        <taxon>Tissierellales</taxon>
        <taxon>Peptoniphilaceae</taxon>
        <taxon>Citroniella</taxon>
    </lineage>
</organism>
<evidence type="ECO:0000313" key="2">
    <source>
        <dbReference type="EMBL" id="MEB3429014.1"/>
    </source>
</evidence>
<evidence type="ECO:0000313" key="3">
    <source>
        <dbReference type="Proteomes" id="UP001357733"/>
    </source>
</evidence>
<dbReference type="EMBL" id="JAYKOT010000003">
    <property type="protein sequence ID" value="MEB3429014.1"/>
    <property type="molecule type" value="Genomic_DNA"/>
</dbReference>
<accession>A0AAW9MWX3</accession>
<dbReference type="GO" id="GO:0033194">
    <property type="term" value="P:response to hydroperoxide"/>
    <property type="evidence" value="ECO:0007669"/>
    <property type="project" value="TreeGrafter"/>
</dbReference>